<accession>B9S540</accession>
<proteinExistence type="predicted"/>
<dbReference type="PANTHER" id="PTHR36807:SF2">
    <property type="entry name" value="PHOSPHOGLYCOLATE PHOSPHATASE"/>
    <property type="match status" value="1"/>
</dbReference>
<dbReference type="InParanoid" id="B9S540"/>
<dbReference type="InterPro" id="IPR022552">
    <property type="entry name" value="UPF_Ycf55"/>
</dbReference>
<name>B9S540_RICCO</name>
<evidence type="ECO:0000313" key="3">
    <source>
        <dbReference type="Proteomes" id="UP000008311"/>
    </source>
</evidence>
<dbReference type="STRING" id="3988.B9S540"/>
<dbReference type="Proteomes" id="UP000008311">
    <property type="component" value="Unassembled WGS sequence"/>
</dbReference>
<evidence type="ECO:0000313" key="2">
    <source>
        <dbReference type="EMBL" id="EEF41260.1"/>
    </source>
</evidence>
<feature type="transmembrane region" description="Helical" evidence="1">
    <location>
        <begin position="490"/>
        <end position="510"/>
    </location>
</feature>
<gene>
    <name evidence="2" type="ORF">RCOM_1721100</name>
</gene>
<dbReference type="FunCoup" id="B9S540">
    <property type="interactions" value="1575"/>
</dbReference>
<dbReference type="PANTHER" id="PTHR36807">
    <property type="entry name" value="PHOSPHOGLYCOLATE PHOSPHATASE"/>
    <property type="match status" value="1"/>
</dbReference>
<dbReference type="AlphaFoldDB" id="B9S540"/>
<dbReference type="EMBL" id="EQ973868">
    <property type="protein sequence ID" value="EEF41260.1"/>
    <property type="molecule type" value="Genomic_DNA"/>
</dbReference>
<dbReference type="eggNOG" id="ENOG502QPT6">
    <property type="taxonomic scope" value="Eukaryota"/>
</dbReference>
<protein>
    <submittedName>
        <fullName evidence="2">Uncharacterized protein</fullName>
    </submittedName>
</protein>
<keyword evidence="1" id="KW-0812">Transmembrane</keyword>
<keyword evidence="3" id="KW-1185">Reference proteome</keyword>
<dbReference type="Pfam" id="PF12452">
    <property type="entry name" value="DUF3685"/>
    <property type="match status" value="2"/>
</dbReference>
<sequence>MAEYTASTSCVKLHMWRSCVKEKGISLIQNSQTPKRKYSQGSCKVFHFPPRKTCSTGLSYMKASPYTRESYLRYRCLGSLVDPDGVTASDLVAISDQLLLVASIALTYMAGVIPNKSSNYTSLGNFLDDDMVRESVTMSSGSVKNNDNPVNSKYAWDAVKEKLLDSLDTLEHKNNLRSRFLEVEQHQAKRPLSLYAVSEGPKLRLLWASFKHLEDEAGTVNNVLGDYEALTLDDWLNKFPDIIRKSCNHVSISWLLEELRLENKKQDEAIVSLMIQKLKGDETILQNIRKSGKEDLYAELLYFLRFGSLRKNCCYDQSLFSAHGDSILEDLVIALADGVASVYLELISVDGNLSNEMSDLGMIMCNLSTRALQRLRNEVSLNQWLYQNLEAVVSMYEDRFDLCTLQSKVAKEPSQSQTENSGWWQKLTRRQSGTLPSLSYVVISQFSMPVKRTRELRALTGWRYYFSLYLELFDITMPLIRAVIEKVSSAISFFLVTLIGRSLGLIYTGIRQSLRWK</sequence>
<organism evidence="2 3">
    <name type="scientific">Ricinus communis</name>
    <name type="common">Castor bean</name>
    <dbReference type="NCBI Taxonomy" id="3988"/>
    <lineage>
        <taxon>Eukaryota</taxon>
        <taxon>Viridiplantae</taxon>
        <taxon>Streptophyta</taxon>
        <taxon>Embryophyta</taxon>
        <taxon>Tracheophyta</taxon>
        <taxon>Spermatophyta</taxon>
        <taxon>Magnoliopsida</taxon>
        <taxon>eudicotyledons</taxon>
        <taxon>Gunneridae</taxon>
        <taxon>Pentapetalae</taxon>
        <taxon>rosids</taxon>
        <taxon>fabids</taxon>
        <taxon>Malpighiales</taxon>
        <taxon>Euphorbiaceae</taxon>
        <taxon>Acalyphoideae</taxon>
        <taxon>Acalypheae</taxon>
        <taxon>Ricinus</taxon>
    </lineage>
</organism>
<keyword evidence="1" id="KW-0472">Membrane</keyword>
<keyword evidence="1" id="KW-1133">Transmembrane helix</keyword>
<evidence type="ECO:0000256" key="1">
    <source>
        <dbReference type="SAM" id="Phobius"/>
    </source>
</evidence>
<reference evidence="3" key="1">
    <citation type="journal article" date="2010" name="Nat. Biotechnol.">
        <title>Draft genome sequence of the oilseed species Ricinus communis.</title>
        <authorList>
            <person name="Chan A.P."/>
            <person name="Crabtree J."/>
            <person name="Zhao Q."/>
            <person name="Lorenzi H."/>
            <person name="Orvis J."/>
            <person name="Puiu D."/>
            <person name="Melake-Berhan A."/>
            <person name="Jones K.M."/>
            <person name="Redman J."/>
            <person name="Chen G."/>
            <person name="Cahoon E.B."/>
            <person name="Gedil M."/>
            <person name="Stanke M."/>
            <person name="Haas B.J."/>
            <person name="Wortman J.R."/>
            <person name="Fraser-Liggett C.M."/>
            <person name="Ravel J."/>
            <person name="Rabinowicz P.D."/>
        </authorList>
    </citation>
    <scope>NUCLEOTIDE SEQUENCE [LARGE SCALE GENOMIC DNA]</scope>
    <source>
        <strain evidence="3">cv. Hale</strain>
    </source>
</reference>